<reference evidence="10 11" key="1">
    <citation type="submission" date="2024-01" db="EMBL/GenBank/DDBJ databases">
        <title>The genomes of 5 underutilized Papilionoideae crops provide insights into root nodulation and disease resistanc.</title>
        <authorList>
            <person name="Yuan L."/>
        </authorList>
    </citation>
    <scope>NUCLEOTIDE SEQUENCE [LARGE SCALE GENOMIC DNA]</scope>
    <source>
        <strain evidence="10">ZHUSHIDOU_FW_LH</strain>
        <tissue evidence="10">Leaf</tissue>
    </source>
</reference>
<proteinExistence type="inferred from homology"/>
<gene>
    <name evidence="10" type="ORF">RIF29_40925</name>
</gene>
<evidence type="ECO:0000256" key="1">
    <source>
        <dbReference type="ARBA" id="ARBA00004150"/>
    </source>
</evidence>
<feature type="region of interest" description="Disordered" evidence="7">
    <location>
        <begin position="328"/>
        <end position="347"/>
    </location>
</feature>
<keyword evidence="11" id="KW-1185">Reference proteome</keyword>
<comment type="subcellular location">
    <subcellularLocation>
        <location evidence="2">Endosome membrane</location>
        <topology evidence="2">Peripheral membrane protein</topology>
    </subcellularLocation>
    <subcellularLocation>
        <location evidence="1">Golgi apparatus</location>
        <location evidence="1">trans-Golgi network membrane</location>
        <topology evidence="1">Peripheral membrane protein</topology>
    </subcellularLocation>
</comment>
<evidence type="ECO:0000256" key="5">
    <source>
        <dbReference type="ARBA" id="ARBA00023034"/>
    </source>
</evidence>
<dbReference type="EMBL" id="JAYWIO010000008">
    <property type="protein sequence ID" value="KAK7246067.1"/>
    <property type="molecule type" value="Genomic_DNA"/>
</dbReference>
<feature type="domain" description="Vps53 N-terminal" evidence="8">
    <location>
        <begin position="3"/>
        <end position="418"/>
    </location>
</feature>
<dbReference type="Proteomes" id="UP001372338">
    <property type="component" value="Unassembled WGS sequence"/>
</dbReference>
<keyword evidence="4" id="KW-0967">Endosome</keyword>
<organism evidence="10 11">
    <name type="scientific">Crotalaria pallida</name>
    <name type="common">Smooth rattlebox</name>
    <name type="synonym">Crotalaria striata</name>
    <dbReference type="NCBI Taxonomy" id="3830"/>
    <lineage>
        <taxon>Eukaryota</taxon>
        <taxon>Viridiplantae</taxon>
        <taxon>Streptophyta</taxon>
        <taxon>Embryophyta</taxon>
        <taxon>Tracheophyta</taxon>
        <taxon>Spermatophyta</taxon>
        <taxon>Magnoliopsida</taxon>
        <taxon>eudicotyledons</taxon>
        <taxon>Gunneridae</taxon>
        <taxon>Pentapetalae</taxon>
        <taxon>rosids</taxon>
        <taxon>fabids</taxon>
        <taxon>Fabales</taxon>
        <taxon>Fabaceae</taxon>
        <taxon>Papilionoideae</taxon>
        <taxon>50 kb inversion clade</taxon>
        <taxon>genistoids sensu lato</taxon>
        <taxon>core genistoids</taxon>
        <taxon>Crotalarieae</taxon>
        <taxon>Crotalaria</taxon>
    </lineage>
</organism>
<sequence length="819" mass="91205">MDKSSALEYINQMFPNEASLSGVEPLMQKIQNEIRTVDAGILAAVRQQSNSGTKAKQDLAAATRAVEELMYKIREIKTKAVQSETMVQEICRDIKKLDFAKKHITTTITALHRLTMLVSAVEQLQVMASKRQYKEAAAQLEAVNQLCSHFEAYRDIPKIIELREKFKNIKQILKSHVFSDFSSLGTGKETEETNLLQQLSDACLVVDALEPSVKEELVNNFCNRELTSYEQIFEGAELAKLDKTERRYAWIKRRMRSNEEIWKIFPSSWHVSYRLCILFCKKTRKQLEEILGNLKEKPDVGTLLLALQRTLEFEDELAEKFGGGTQNREIGNEIEEIGRGANSSSSASDIRKKYEKRLAAHQQTDSEEKDGSKDLAVPGAGFNFRGIISSCFEPHLTVYVELEEKTLMESLEKLVQEETWDIEEGSQNSILSSSMQLFLIIKRSLKRCSALTKSQTLFNLFKVFQRILKAYATKLFARIPKGGTGIVAAATGMDGQIKTSDRDETVICYIVNSAEYCHKTAGELSESVSKIIDPQFADGVDMSEVQDEFSAVITKSLVTLVHGLETKFDIEMAAMTRVPWATLESVGDQSEYVNAINLILTTSIPALGSLLSPVYFQFFLDKLASSLGPRFYSNIFKCKQISETGAQQMLLDTQAVKTILLEIPSLGRQTSGAASYSKFVSREMSKAEALLKVILSPVDSVADTYRALLPEGTPMEFQRILELKGLKKADQQSILDDFNKHGPGIKQAQITPSVVPAAPVAPVVPSPNVAGLIASREDVLTRAAALGRGAATTGFKRFLALTEAAKDRKDGPFRKLFNP</sequence>
<evidence type="ECO:0000256" key="3">
    <source>
        <dbReference type="ARBA" id="ARBA00008628"/>
    </source>
</evidence>
<evidence type="ECO:0000259" key="8">
    <source>
        <dbReference type="Pfam" id="PF04100"/>
    </source>
</evidence>
<comment type="caution">
    <text evidence="10">The sequence shown here is derived from an EMBL/GenBank/DDBJ whole genome shotgun (WGS) entry which is preliminary data.</text>
</comment>
<dbReference type="Pfam" id="PF16854">
    <property type="entry name" value="VPS53_C"/>
    <property type="match status" value="1"/>
</dbReference>
<evidence type="ECO:0000313" key="11">
    <source>
        <dbReference type="Proteomes" id="UP001372338"/>
    </source>
</evidence>
<evidence type="ECO:0000256" key="6">
    <source>
        <dbReference type="ARBA" id="ARBA00023136"/>
    </source>
</evidence>
<dbReference type="Pfam" id="PF04100">
    <property type="entry name" value="Vps53_N"/>
    <property type="match status" value="1"/>
</dbReference>
<dbReference type="Gene3D" id="1.10.357.110">
    <property type="entry name" value="Vacuolar protein sorting-associated protein 53, C-terminus"/>
    <property type="match status" value="1"/>
</dbReference>
<dbReference type="GO" id="GO:0005829">
    <property type="term" value="C:cytosol"/>
    <property type="evidence" value="ECO:0007669"/>
    <property type="project" value="GOC"/>
</dbReference>
<accession>A0AAN9EAA7</accession>
<evidence type="ECO:0000259" key="9">
    <source>
        <dbReference type="Pfam" id="PF16854"/>
    </source>
</evidence>
<dbReference type="AlphaFoldDB" id="A0AAN9EAA7"/>
<dbReference type="PANTHER" id="PTHR12820:SF0">
    <property type="entry name" value="VACUOLAR PROTEIN SORTING-ASSOCIATED PROTEIN 53 HOMOLOG"/>
    <property type="match status" value="1"/>
</dbReference>
<dbReference type="InterPro" id="IPR007234">
    <property type="entry name" value="Vps53_N"/>
</dbReference>
<dbReference type="GO" id="GO:0000938">
    <property type="term" value="C:GARP complex"/>
    <property type="evidence" value="ECO:0007669"/>
    <property type="project" value="InterPro"/>
</dbReference>
<dbReference type="InterPro" id="IPR031745">
    <property type="entry name" value="Vps53_C"/>
</dbReference>
<evidence type="ECO:0000256" key="2">
    <source>
        <dbReference type="ARBA" id="ARBA00004481"/>
    </source>
</evidence>
<dbReference type="GO" id="GO:0042147">
    <property type="term" value="P:retrograde transport, endosome to Golgi"/>
    <property type="evidence" value="ECO:0007669"/>
    <property type="project" value="InterPro"/>
</dbReference>
<keyword evidence="6" id="KW-0472">Membrane</keyword>
<evidence type="ECO:0000256" key="7">
    <source>
        <dbReference type="SAM" id="MobiDB-lite"/>
    </source>
</evidence>
<dbReference type="InterPro" id="IPR039766">
    <property type="entry name" value="Vps53"/>
</dbReference>
<keyword evidence="5" id="KW-0333">Golgi apparatus</keyword>
<name>A0AAN9EAA7_CROPI</name>
<dbReference type="FunFam" id="1.10.357.110:FF:000002">
    <property type="entry name" value="Vacuolar protein sorting-associated protein 53 A"/>
    <property type="match status" value="1"/>
</dbReference>
<comment type="similarity">
    <text evidence="3">Belongs to the VPS53 family.</text>
</comment>
<evidence type="ECO:0000313" key="10">
    <source>
        <dbReference type="EMBL" id="KAK7246067.1"/>
    </source>
</evidence>
<feature type="domain" description="Vps53 C-terminal" evidence="9">
    <location>
        <begin position="648"/>
        <end position="726"/>
    </location>
</feature>
<evidence type="ECO:0000256" key="4">
    <source>
        <dbReference type="ARBA" id="ARBA00022753"/>
    </source>
</evidence>
<dbReference type="GO" id="GO:0010008">
    <property type="term" value="C:endosome membrane"/>
    <property type="evidence" value="ECO:0007669"/>
    <property type="project" value="UniProtKB-SubCell"/>
</dbReference>
<dbReference type="InterPro" id="IPR038260">
    <property type="entry name" value="Vps53_C_sf"/>
</dbReference>
<dbReference type="PANTHER" id="PTHR12820">
    <property type="entry name" value="VACUOLAR SORTING PROTEIN 53"/>
    <property type="match status" value="1"/>
</dbReference>
<protein>
    <recommendedName>
        <fullName evidence="12">Vps53 N-terminal domain-containing protein</fullName>
    </recommendedName>
</protein>
<evidence type="ECO:0008006" key="12">
    <source>
        <dbReference type="Google" id="ProtNLM"/>
    </source>
</evidence>